<feature type="region of interest" description="Disordered" evidence="1">
    <location>
        <begin position="135"/>
        <end position="180"/>
    </location>
</feature>
<dbReference type="Proteomes" id="UP000712281">
    <property type="component" value="Unassembled WGS sequence"/>
</dbReference>
<dbReference type="PANTHER" id="PTHR10491:SF4">
    <property type="entry name" value="METHIONINE ADENOSYLTRANSFERASE 2 SUBUNIT BETA"/>
    <property type="match status" value="1"/>
</dbReference>
<evidence type="ECO:0000313" key="3">
    <source>
        <dbReference type="Proteomes" id="UP000712281"/>
    </source>
</evidence>
<dbReference type="InterPro" id="IPR005913">
    <property type="entry name" value="dTDP_dehydrorham_reduct"/>
</dbReference>
<dbReference type="GO" id="GO:0006556">
    <property type="term" value="P:S-adenosylmethionine biosynthetic process"/>
    <property type="evidence" value="ECO:0007669"/>
    <property type="project" value="TreeGrafter"/>
</dbReference>
<proteinExistence type="predicted"/>
<accession>A0A8S9IDG9</accession>
<sequence>MHALINPSRGEALAAPPGFPPLFPELSPADQKMAMLYISHSDETERNARILRVRQGIEDNRESSLRLIRITNEIDKGKGHVFHYTEKSIYQEDSSKRFRVGPQLLLGNNEDEAESSANAPDTLSAPAFVSSGFQLRPTSEGRASGNLSLGKAPRNRPPSWKRKANPKKGNSAFGPALKGQEQSAANDEAWLLAGDFNNLMTKEEKVGGAERHEEKGLVLINYTTGCIFEYDMSHPLGSGIGFKEEDTPKTKGMLTKFHFAGLIRWKSCSRTMKHVHSEGECPSLLINQTQETSSPRLLGMRKLLTSQTRVTILDELLPLSIEIAKRNLIGIYNFTNPDVVSPNEILEMYREYNEEQAKVIVSPRSNNDLDAAKLKTEFPKMLSIQESLIKFVFEPNKKTEVKV</sequence>
<dbReference type="Gene3D" id="3.40.50.720">
    <property type="entry name" value="NAD(P)-binding Rossmann-like Domain"/>
    <property type="match status" value="1"/>
</dbReference>
<dbReference type="GO" id="GO:0048269">
    <property type="term" value="C:methionine adenosyltransferase complex"/>
    <property type="evidence" value="ECO:0007669"/>
    <property type="project" value="TreeGrafter"/>
</dbReference>
<dbReference type="EMBL" id="QGKW02001911">
    <property type="protein sequence ID" value="KAF2567960.1"/>
    <property type="molecule type" value="Genomic_DNA"/>
</dbReference>
<dbReference type="PANTHER" id="PTHR10491">
    <property type="entry name" value="DTDP-4-DEHYDRORHAMNOSE REDUCTASE"/>
    <property type="match status" value="1"/>
</dbReference>
<gene>
    <name evidence="2" type="ORF">F2Q68_00025805</name>
</gene>
<dbReference type="AlphaFoldDB" id="A0A8S9IDG9"/>
<organism evidence="2 3">
    <name type="scientific">Brassica cretica</name>
    <name type="common">Mustard</name>
    <dbReference type="NCBI Taxonomy" id="69181"/>
    <lineage>
        <taxon>Eukaryota</taxon>
        <taxon>Viridiplantae</taxon>
        <taxon>Streptophyta</taxon>
        <taxon>Embryophyta</taxon>
        <taxon>Tracheophyta</taxon>
        <taxon>Spermatophyta</taxon>
        <taxon>Magnoliopsida</taxon>
        <taxon>eudicotyledons</taxon>
        <taxon>Gunneridae</taxon>
        <taxon>Pentapetalae</taxon>
        <taxon>rosids</taxon>
        <taxon>malvids</taxon>
        <taxon>Brassicales</taxon>
        <taxon>Brassicaceae</taxon>
        <taxon>Brassiceae</taxon>
        <taxon>Brassica</taxon>
    </lineage>
</organism>
<comment type="caution">
    <text evidence="2">The sequence shown here is derived from an EMBL/GenBank/DDBJ whole genome shotgun (WGS) entry which is preliminary data.</text>
</comment>
<name>A0A8S9IDG9_BRACR</name>
<reference evidence="2" key="1">
    <citation type="submission" date="2019-12" db="EMBL/GenBank/DDBJ databases">
        <title>Genome sequencing and annotation of Brassica cretica.</title>
        <authorList>
            <person name="Studholme D.J."/>
            <person name="Sarris P.F."/>
        </authorList>
    </citation>
    <scope>NUCLEOTIDE SEQUENCE</scope>
    <source>
        <strain evidence="2">PFS-001/15</strain>
        <tissue evidence="2">Leaf</tissue>
    </source>
</reference>
<evidence type="ECO:0000313" key="2">
    <source>
        <dbReference type="EMBL" id="KAF2567960.1"/>
    </source>
</evidence>
<evidence type="ECO:0000256" key="1">
    <source>
        <dbReference type="SAM" id="MobiDB-lite"/>
    </source>
</evidence>
<protein>
    <submittedName>
        <fullName evidence="2">Uncharacterized protein</fullName>
    </submittedName>
</protein>
<dbReference type="GO" id="GO:0048270">
    <property type="term" value="F:methionine adenosyltransferase regulator activity"/>
    <property type="evidence" value="ECO:0007669"/>
    <property type="project" value="TreeGrafter"/>
</dbReference>